<reference evidence="1" key="1">
    <citation type="submission" date="2019-08" db="EMBL/GenBank/DDBJ databases">
        <authorList>
            <person name="Kucharzyk K."/>
            <person name="Murdoch R.W."/>
            <person name="Higgins S."/>
            <person name="Loffler F."/>
        </authorList>
    </citation>
    <scope>NUCLEOTIDE SEQUENCE</scope>
</reference>
<name>A0A645B279_9ZZZZ</name>
<dbReference type="EMBL" id="VSSQ01016889">
    <property type="protein sequence ID" value="MPM58661.1"/>
    <property type="molecule type" value="Genomic_DNA"/>
</dbReference>
<accession>A0A645B279</accession>
<organism evidence="1">
    <name type="scientific">bioreactor metagenome</name>
    <dbReference type="NCBI Taxonomy" id="1076179"/>
    <lineage>
        <taxon>unclassified sequences</taxon>
        <taxon>metagenomes</taxon>
        <taxon>ecological metagenomes</taxon>
    </lineage>
</organism>
<proteinExistence type="predicted"/>
<gene>
    <name evidence="1" type="ORF">SDC9_105494</name>
</gene>
<sequence>MGYPSIDEIALQVRDWAFIHDLPEEFKGFTKKIKIEKQGQVLFICRYLNEALKARLDMIYTSETFDYILCRTMGLNEYRDIRFIYKQRDIFEREVGLNIEGILAEMASPEHRKLVYIVEEKGIPTWEYGNNLPKKIGSFELYIRPCEVIRHINGSFIFIDYSDFERKDQLVIMYNVLRDEIFAELKVAGVFRTLRVFDCNTLKELEGKLEKHLAETLDFVTNTDHEI</sequence>
<protein>
    <submittedName>
        <fullName evidence="1">Uncharacterized protein</fullName>
    </submittedName>
</protein>
<evidence type="ECO:0000313" key="1">
    <source>
        <dbReference type="EMBL" id="MPM58661.1"/>
    </source>
</evidence>
<dbReference type="AlphaFoldDB" id="A0A645B279"/>
<comment type="caution">
    <text evidence="1">The sequence shown here is derived from an EMBL/GenBank/DDBJ whole genome shotgun (WGS) entry which is preliminary data.</text>
</comment>